<dbReference type="PANTHER" id="PTHR30055:SF234">
    <property type="entry name" value="HTH-TYPE TRANSCRIPTIONAL REGULATOR BETI"/>
    <property type="match status" value="1"/>
</dbReference>
<dbReference type="PANTHER" id="PTHR30055">
    <property type="entry name" value="HTH-TYPE TRANSCRIPTIONAL REGULATOR RUTR"/>
    <property type="match status" value="1"/>
</dbReference>
<evidence type="ECO:0000256" key="2">
    <source>
        <dbReference type="ARBA" id="ARBA00023125"/>
    </source>
</evidence>
<evidence type="ECO:0000256" key="5">
    <source>
        <dbReference type="SAM" id="MobiDB-lite"/>
    </source>
</evidence>
<evidence type="ECO:0000256" key="3">
    <source>
        <dbReference type="ARBA" id="ARBA00023163"/>
    </source>
</evidence>
<dbReference type="InterPro" id="IPR050109">
    <property type="entry name" value="HTH-type_TetR-like_transc_reg"/>
</dbReference>
<dbReference type="PROSITE" id="PS50977">
    <property type="entry name" value="HTH_TETR_2"/>
    <property type="match status" value="1"/>
</dbReference>
<feature type="domain" description="HTH tetR-type" evidence="6">
    <location>
        <begin position="36"/>
        <end position="96"/>
    </location>
</feature>
<dbReference type="Gene3D" id="1.10.357.10">
    <property type="entry name" value="Tetracycline Repressor, domain 2"/>
    <property type="match status" value="1"/>
</dbReference>
<protein>
    <submittedName>
        <fullName evidence="7">TetR/AcrR family transcriptional regulator</fullName>
    </submittedName>
</protein>
<evidence type="ECO:0000313" key="7">
    <source>
        <dbReference type="EMBL" id="MCV3271863.1"/>
    </source>
</evidence>
<evidence type="ECO:0000313" key="8">
    <source>
        <dbReference type="Proteomes" id="UP001208690"/>
    </source>
</evidence>
<dbReference type="SUPFAM" id="SSF46689">
    <property type="entry name" value="Homeodomain-like"/>
    <property type="match status" value="1"/>
</dbReference>
<dbReference type="PRINTS" id="PR00455">
    <property type="entry name" value="HTHTETR"/>
</dbReference>
<dbReference type="InterPro" id="IPR001647">
    <property type="entry name" value="HTH_TetR"/>
</dbReference>
<proteinExistence type="predicted"/>
<dbReference type="EMBL" id="JALIEB010000005">
    <property type="protein sequence ID" value="MCV3271863.1"/>
    <property type="molecule type" value="Genomic_DNA"/>
</dbReference>
<keyword evidence="1" id="KW-0805">Transcription regulation</keyword>
<evidence type="ECO:0000259" key="6">
    <source>
        <dbReference type="PROSITE" id="PS50977"/>
    </source>
</evidence>
<dbReference type="InterPro" id="IPR036271">
    <property type="entry name" value="Tet_transcr_reg_TetR-rel_C_sf"/>
</dbReference>
<dbReference type="RefSeq" id="WP_263844180.1">
    <property type="nucleotide sequence ID" value="NZ_JALIEB010000005.1"/>
</dbReference>
<keyword evidence="2 4" id="KW-0238">DNA-binding</keyword>
<dbReference type="Proteomes" id="UP001208690">
    <property type="component" value="Unassembled WGS sequence"/>
</dbReference>
<keyword evidence="3" id="KW-0804">Transcription</keyword>
<dbReference type="Pfam" id="PF17939">
    <property type="entry name" value="TetR_C_30"/>
    <property type="match status" value="1"/>
</dbReference>
<accession>A0ABT3BE64</accession>
<sequence>MTDTPPDLETAFAATPPSPQRVPRRKPGRPKGISSEQTRARILDAAERLFADEGYEGAALRDVAAAAQVQLHAVGYHFGPKEALFDTVVARRSVIMTELRLAALEAAKQAAGSGSIPIATLVRDYISPFVLSAGRGDPGWRTYAALMGRLANSPLGTEIIARHYDSTARAYLSEFRRSLPGVPEADVIEGFSAMVAAMLGLCADTGRPARLADEPGEVPGPAESLDTLVRFQTAGFLALQEASDDR</sequence>
<evidence type="ECO:0000256" key="4">
    <source>
        <dbReference type="PROSITE-ProRule" id="PRU00335"/>
    </source>
</evidence>
<reference evidence="7 8" key="1">
    <citation type="submission" date="2022-04" db="EMBL/GenBank/DDBJ databases">
        <title>Roseobacter sp. WL0113 is a bacterium isolated from neritic sediment.</title>
        <authorList>
            <person name="Wang L."/>
            <person name="He W."/>
            <person name="Zhang D.-F."/>
        </authorList>
    </citation>
    <scope>NUCLEOTIDE SEQUENCE [LARGE SCALE GENOMIC DNA]</scope>
    <source>
        <strain evidence="7 8">WL0113</strain>
    </source>
</reference>
<comment type="caution">
    <text evidence="7">The sequence shown here is derived from an EMBL/GenBank/DDBJ whole genome shotgun (WGS) entry which is preliminary data.</text>
</comment>
<feature type="region of interest" description="Disordered" evidence="5">
    <location>
        <begin position="1"/>
        <end position="36"/>
    </location>
</feature>
<keyword evidence="8" id="KW-1185">Reference proteome</keyword>
<dbReference type="InterPro" id="IPR041586">
    <property type="entry name" value="PsrA_TetR_C"/>
</dbReference>
<dbReference type="SUPFAM" id="SSF48498">
    <property type="entry name" value="Tetracyclin repressor-like, C-terminal domain"/>
    <property type="match status" value="1"/>
</dbReference>
<feature type="DNA-binding region" description="H-T-H motif" evidence="4">
    <location>
        <begin position="59"/>
        <end position="78"/>
    </location>
</feature>
<gene>
    <name evidence="7" type="ORF">MUB52_10525</name>
</gene>
<dbReference type="Pfam" id="PF00440">
    <property type="entry name" value="TetR_N"/>
    <property type="match status" value="1"/>
</dbReference>
<evidence type="ECO:0000256" key="1">
    <source>
        <dbReference type="ARBA" id="ARBA00023015"/>
    </source>
</evidence>
<organism evidence="7 8">
    <name type="scientific">Roseobacter sinensis</name>
    <dbReference type="NCBI Taxonomy" id="2931391"/>
    <lineage>
        <taxon>Bacteria</taxon>
        <taxon>Pseudomonadati</taxon>
        <taxon>Pseudomonadota</taxon>
        <taxon>Alphaproteobacteria</taxon>
        <taxon>Rhodobacterales</taxon>
        <taxon>Roseobacteraceae</taxon>
        <taxon>Roseobacter</taxon>
    </lineage>
</organism>
<name>A0ABT3BE64_9RHOB</name>
<dbReference type="InterPro" id="IPR009057">
    <property type="entry name" value="Homeodomain-like_sf"/>
</dbReference>